<dbReference type="Pfam" id="PF03215">
    <property type="entry name" value="Rad17"/>
    <property type="match status" value="1"/>
</dbReference>
<evidence type="ECO:0000256" key="1">
    <source>
        <dbReference type="ARBA" id="ARBA00004123"/>
    </source>
</evidence>
<dbReference type="GO" id="GO:0003689">
    <property type="term" value="F:DNA clamp loader activity"/>
    <property type="evidence" value="ECO:0007669"/>
    <property type="project" value="TreeGrafter"/>
</dbReference>
<comment type="subcellular location">
    <subcellularLocation>
        <location evidence="1">Nucleus</location>
    </subcellularLocation>
</comment>
<proteinExistence type="inferred from homology"/>
<dbReference type="InterPro" id="IPR004582">
    <property type="entry name" value="Checkpoint_prot_Rad17_Rad24"/>
</dbReference>
<evidence type="ECO:0000313" key="8">
    <source>
        <dbReference type="Proteomes" id="UP000829291"/>
    </source>
</evidence>
<dbReference type="GO" id="GO:0033314">
    <property type="term" value="P:mitotic DNA replication checkpoint signaling"/>
    <property type="evidence" value="ECO:0007669"/>
    <property type="project" value="TreeGrafter"/>
</dbReference>
<evidence type="ECO:0000256" key="7">
    <source>
        <dbReference type="ARBA" id="ARBA00023306"/>
    </source>
</evidence>
<evidence type="ECO:0000256" key="3">
    <source>
        <dbReference type="ARBA" id="ARBA00022741"/>
    </source>
</evidence>
<dbReference type="GO" id="GO:0005634">
    <property type="term" value="C:nucleus"/>
    <property type="evidence" value="ECO:0007669"/>
    <property type="project" value="UniProtKB-SubCell"/>
</dbReference>
<keyword evidence="7" id="KW-0131">Cell cycle</keyword>
<dbReference type="GO" id="GO:0000077">
    <property type="term" value="P:DNA damage checkpoint signaling"/>
    <property type="evidence" value="ECO:0007669"/>
    <property type="project" value="TreeGrafter"/>
</dbReference>
<name>A0A6J0BER5_NEOLC</name>
<dbReference type="Gene3D" id="3.40.50.300">
    <property type="entry name" value="P-loop containing nucleotide triphosphate hydrolases"/>
    <property type="match status" value="1"/>
</dbReference>
<dbReference type="OrthoDB" id="10265971at2759"/>
<keyword evidence="8" id="KW-1185">Reference proteome</keyword>
<organism evidence="9">
    <name type="scientific">Neodiprion lecontei</name>
    <name type="common">Redheaded pine sawfly</name>
    <dbReference type="NCBI Taxonomy" id="441921"/>
    <lineage>
        <taxon>Eukaryota</taxon>
        <taxon>Metazoa</taxon>
        <taxon>Ecdysozoa</taxon>
        <taxon>Arthropoda</taxon>
        <taxon>Hexapoda</taxon>
        <taxon>Insecta</taxon>
        <taxon>Pterygota</taxon>
        <taxon>Neoptera</taxon>
        <taxon>Endopterygota</taxon>
        <taxon>Hymenoptera</taxon>
        <taxon>Tenthredinoidea</taxon>
        <taxon>Diprionidae</taxon>
        <taxon>Diprioninae</taxon>
        <taxon>Neodiprion</taxon>
    </lineage>
</organism>
<dbReference type="PANTHER" id="PTHR12172">
    <property type="entry name" value="CELL CYCLE CHECKPOINT PROTEIN RAD17"/>
    <property type="match status" value="1"/>
</dbReference>
<dbReference type="KEGG" id="nlo:107218741"/>
<dbReference type="InParanoid" id="A0A6J0BER5"/>
<protein>
    <submittedName>
        <fullName evidence="9">Cell cycle checkpoint protein RAD17 isoform X1</fullName>
    </submittedName>
</protein>
<keyword evidence="5" id="KW-0067">ATP-binding</keyword>
<dbReference type="GO" id="GO:0003682">
    <property type="term" value="F:chromatin binding"/>
    <property type="evidence" value="ECO:0007669"/>
    <property type="project" value="TreeGrafter"/>
</dbReference>
<dbReference type="RefSeq" id="XP_015512208.2">
    <property type="nucleotide sequence ID" value="XM_015656722.2"/>
</dbReference>
<sequence>MSGSKNLQKNKGSRMSWSFDCDVSERDVVTPAKRPKIETEVPSLDRVSRTIDIYDKKTHINSLPALLKACEPQEASELSISRQKQREIYDWLEYKTIKSKPCALILSGPSGCGKTVSFKLLAKEKEFECVEWITPADQGADENNRFTRQGDKFQDFMVRTTRYGSLFEDCCRRLLLVKDFPNVYFNDKDAFHTLLEQYFGTGKEPVVFICTDSGGMGALQTLFPPNVREKFGICHISINPVTQAVTKNILKRVSLVFNTRASHMVHVSQHIVEEILSNNIGDIRSTVINLIFASLKVPNRQIDCEGRGRGESLSLLHAIGRVTNPKRLVEGNSWKFVHDPDEIAYFFQTQPSTFARFLHENHLNTTRGIEEATAATDILSISDCLISDWRDSHLGRLGLSFCIRGIMITNNDPVPGWNPVRKPRNDEKICRDLASTETLWYKSLISPKLALTITFKGLGN</sequence>
<accession>A0A6J0BER5</accession>
<evidence type="ECO:0000256" key="2">
    <source>
        <dbReference type="ARBA" id="ARBA00006168"/>
    </source>
</evidence>
<dbReference type="PANTHER" id="PTHR12172:SF0">
    <property type="entry name" value="CELL CYCLE CHECKPOINT PROTEIN RAD17"/>
    <property type="match status" value="1"/>
</dbReference>
<dbReference type="FunCoup" id="A0A6J0BER5">
    <property type="interactions" value="1029"/>
</dbReference>
<evidence type="ECO:0000256" key="5">
    <source>
        <dbReference type="ARBA" id="ARBA00022840"/>
    </source>
</evidence>
<keyword evidence="3" id="KW-0547">Nucleotide-binding</keyword>
<dbReference type="AlphaFoldDB" id="A0A6J0BER5"/>
<dbReference type="GO" id="GO:0005524">
    <property type="term" value="F:ATP binding"/>
    <property type="evidence" value="ECO:0007669"/>
    <property type="project" value="UniProtKB-KW"/>
</dbReference>
<evidence type="ECO:0000256" key="4">
    <source>
        <dbReference type="ARBA" id="ARBA00022763"/>
    </source>
</evidence>
<evidence type="ECO:0000313" key="9">
    <source>
        <dbReference type="RefSeq" id="XP_015512208.2"/>
    </source>
</evidence>
<dbReference type="GO" id="GO:0006281">
    <property type="term" value="P:DNA repair"/>
    <property type="evidence" value="ECO:0007669"/>
    <property type="project" value="InterPro"/>
</dbReference>
<dbReference type="GeneID" id="107218741"/>
<dbReference type="SUPFAM" id="SSF52540">
    <property type="entry name" value="P-loop containing nucleoside triphosphate hydrolases"/>
    <property type="match status" value="1"/>
</dbReference>
<keyword evidence="4" id="KW-0227">DNA damage</keyword>
<dbReference type="Proteomes" id="UP000829291">
    <property type="component" value="Chromosome 4"/>
</dbReference>
<dbReference type="InterPro" id="IPR027417">
    <property type="entry name" value="P-loop_NTPase"/>
</dbReference>
<keyword evidence="6" id="KW-0539">Nucleus</keyword>
<gene>
    <name evidence="9" type="primary">LOC107218741</name>
</gene>
<reference evidence="9" key="1">
    <citation type="submission" date="2025-08" db="UniProtKB">
        <authorList>
            <consortium name="RefSeq"/>
        </authorList>
    </citation>
    <scope>IDENTIFICATION</scope>
    <source>
        <tissue evidence="9">Thorax and Abdomen</tissue>
    </source>
</reference>
<evidence type="ECO:0000256" key="6">
    <source>
        <dbReference type="ARBA" id="ARBA00023242"/>
    </source>
</evidence>
<comment type="similarity">
    <text evidence="2">Belongs to the rad17/RAD24 family.</text>
</comment>